<reference evidence="4" key="1">
    <citation type="submission" date="2019-09" db="EMBL/GenBank/DDBJ databases">
        <authorList>
            <person name="Li J."/>
        </authorList>
    </citation>
    <scope>NUCLEOTIDE SEQUENCE [LARGE SCALE GENOMIC DNA]</scope>
    <source>
        <strain evidence="4">NRBC 14897</strain>
    </source>
</reference>
<keyword evidence="5" id="KW-1185">Reference proteome</keyword>
<feature type="transmembrane region" description="Helical" evidence="1">
    <location>
        <begin position="204"/>
        <end position="228"/>
    </location>
</feature>
<keyword evidence="1" id="KW-0472">Membrane</keyword>
<dbReference type="Proteomes" id="UP001515100">
    <property type="component" value="Unassembled WGS sequence"/>
</dbReference>
<sequence length="393" mass="42356">MLGTRPRPRRSRVDAVDLARGVALLGMMFVHLGPMWTGASPPVGQIIASGRAAPLFAMLAGVALSLVHRRDPQGAGSVRATCIRAVILIAMGLSLGSLDQMPVYVILAFYGLMIVVALPFRGLPARALIALGLAWAVVAPVLLLWLQIEHGAVMSDQAELSDALPPWSLLTELIVWGAYPAGVWFAYVLVGLGVGRLDLGRAKIAVAVLLGGVVLLGVSLGTGAVAIARGVFDDWYVQGWQQLFVRASYPFEPAQWRELWFVGEHTSRPLNVIGAIGSALVVIGLCALVVRLPWSRWVLLPVRAAGAMTLSLYTVHVLWTWRIVVHRRASDDPFGSTGSYGDWAIQAIVLCAVATVWLAFCPRGPLESVVRLVSTWRPGRPGRVRQQRNNAPA</sequence>
<name>A0A641AMC7_9ACTN</name>
<feature type="transmembrane region" description="Helical" evidence="1">
    <location>
        <begin position="101"/>
        <end position="120"/>
    </location>
</feature>
<dbReference type="InterPro" id="IPR007349">
    <property type="entry name" value="DUF418"/>
</dbReference>
<feature type="transmembrane region" description="Helical" evidence="1">
    <location>
        <begin position="270"/>
        <end position="290"/>
    </location>
</feature>
<dbReference type="EMBL" id="SDPP02000002">
    <property type="protein sequence ID" value="KAA1378428.1"/>
    <property type="molecule type" value="Genomic_DNA"/>
</dbReference>
<dbReference type="PANTHER" id="PTHR30590">
    <property type="entry name" value="INNER MEMBRANE PROTEIN"/>
    <property type="match status" value="1"/>
</dbReference>
<keyword evidence="1" id="KW-1133">Transmembrane helix</keyword>
<evidence type="ECO:0000259" key="2">
    <source>
        <dbReference type="Pfam" id="PF04235"/>
    </source>
</evidence>
<dbReference type="Pfam" id="PF07786">
    <property type="entry name" value="HGSNAT_cat"/>
    <property type="match status" value="1"/>
</dbReference>
<dbReference type="InterPro" id="IPR012429">
    <property type="entry name" value="HGSNAT_cat"/>
</dbReference>
<evidence type="ECO:0000259" key="3">
    <source>
        <dbReference type="Pfam" id="PF07786"/>
    </source>
</evidence>
<gene>
    <name evidence="4" type="ORF">ESP62_008730</name>
</gene>
<dbReference type="AlphaFoldDB" id="A0A641AMC7"/>
<feature type="domain" description="DUF418" evidence="2">
    <location>
        <begin position="262"/>
        <end position="376"/>
    </location>
</feature>
<organism evidence="4 5">
    <name type="scientific">Aeromicrobium fastidiosum</name>
    <dbReference type="NCBI Taxonomy" id="52699"/>
    <lineage>
        <taxon>Bacteria</taxon>
        <taxon>Bacillati</taxon>
        <taxon>Actinomycetota</taxon>
        <taxon>Actinomycetes</taxon>
        <taxon>Propionibacteriales</taxon>
        <taxon>Nocardioidaceae</taxon>
        <taxon>Aeromicrobium</taxon>
    </lineage>
</organism>
<evidence type="ECO:0000313" key="5">
    <source>
        <dbReference type="Proteomes" id="UP001515100"/>
    </source>
</evidence>
<feature type="transmembrane region" description="Helical" evidence="1">
    <location>
        <begin position="127"/>
        <end position="148"/>
    </location>
</feature>
<dbReference type="InterPro" id="IPR052529">
    <property type="entry name" value="Bact_Transport_Assoc"/>
</dbReference>
<feature type="transmembrane region" description="Helical" evidence="1">
    <location>
        <begin position="173"/>
        <end position="192"/>
    </location>
</feature>
<feature type="transmembrane region" description="Helical" evidence="1">
    <location>
        <begin position="45"/>
        <end position="66"/>
    </location>
</feature>
<feature type="transmembrane region" description="Helical" evidence="1">
    <location>
        <begin position="302"/>
        <end position="323"/>
    </location>
</feature>
<dbReference type="Pfam" id="PF04235">
    <property type="entry name" value="DUF418"/>
    <property type="match status" value="1"/>
</dbReference>
<feature type="transmembrane region" description="Helical" evidence="1">
    <location>
        <begin position="343"/>
        <end position="361"/>
    </location>
</feature>
<dbReference type="RefSeq" id="WP_129182677.1">
    <property type="nucleotide sequence ID" value="NZ_JAGIOG010000001.1"/>
</dbReference>
<feature type="domain" description="Heparan-alpha-glucosaminide N-acetyltransferase catalytic" evidence="3">
    <location>
        <begin position="12"/>
        <end position="198"/>
    </location>
</feature>
<accession>A0A641AMC7</accession>
<comment type="caution">
    <text evidence="4">The sequence shown here is derived from an EMBL/GenBank/DDBJ whole genome shotgun (WGS) entry which is preliminary data.</text>
</comment>
<evidence type="ECO:0000256" key="1">
    <source>
        <dbReference type="SAM" id="Phobius"/>
    </source>
</evidence>
<protein>
    <submittedName>
        <fullName evidence="4">DUF1624 domain-containing protein</fullName>
    </submittedName>
</protein>
<keyword evidence="1" id="KW-0812">Transmembrane</keyword>
<evidence type="ECO:0000313" key="4">
    <source>
        <dbReference type="EMBL" id="KAA1378428.1"/>
    </source>
</evidence>
<dbReference type="PANTHER" id="PTHR30590:SF2">
    <property type="entry name" value="INNER MEMBRANE PROTEIN"/>
    <property type="match status" value="1"/>
</dbReference>
<feature type="transmembrane region" description="Helical" evidence="1">
    <location>
        <begin position="78"/>
        <end position="95"/>
    </location>
</feature>
<feature type="transmembrane region" description="Helical" evidence="1">
    <location>
        <begin position="21"/>
        <end position="39"/>
    </location>
</feature>
<proteinExistence type="predicted"/>
<dbReference type="OrthoDB" id="4966979at2"/>